<sequence>MLVDQLPPDSHAAMASQLTLSAAAVAGDRTMGPIASAPASAVSPKALFTAVQTFIIIVALPRPPTRGPRTYVGHISATARSLMGSREPRHALHRRLKFFSGRAFFRWQKGLERKQKRCRAMPDTRF</sequence>
<evidence type="ECO:0000313" key="2">
    <source>
        <dbReference type="Proteomes" id="UP000000757"/>
    </source>
</evidence>
<protein>
    <submittedName>
        <fullName evidence="1">Uncharacterized protein</fullName>
    </submittedName>
</protein>
<name>A0R167_MYCS2</name>
<gene>
    <name evidence="1" type="ordered locus">MSMEG_4642</name>
</gene>
<proteinExistence type="predicted"/>
<dbReference type="KEGG" id="msm:MSMEG_4642"/>
<dbReference type="Proteomes" id="UP000000757">
    <property type="component" value="Chromosome"/>
</dbReference>
<dbReference type="AlphaFoldDB" id="A0R167"/>
<organism evidence="1 2">
    <name type="scientific">Mycolicibacterium smegmatis (strain ATCC 700084 / mc(2)155)</name>
    <name type="common">Mycobacterium smegmatis</name>
    <dbReference type="NCBI Taxonomy" id="246196"/>
    <lineage>
        <taxon>Bacteria</taxon>
        <taxon>Bacillati</taxon>
        <taxon>Actinomycetota</taxon>
        <taxon>Actinomycetes</taxon>
        <taxon>Mycobacteriales</taxon>
        <taxon>Mycobacteriaceae</taxon>
        <taxon>Mycolicibacterium</taxon>
    </lineage>
</organism>
<keyword evidence="2" id="KW-1185">Reference proteome</keyword>
<reference evidence="1 2" key="1">
    <citation type="submission" date="2006-10" db="EMBL/GenBank/DDBJ databases">
        <authorList>
            <person name="Fleischmann R.D."/>
            <person name="Dodson R.J."/>
            <person name="Haft D.H."/>
            <person name="Merkel J.S."/>
            <person name="Nelson W.C."/>
            <person name="Fraser C.M."/>
        </authorList>
    </citation>
    <scope>NUCLEOTIDE SEQUENCE [LARGE SCALE GENOMIC DNA]</scope>
    <source>
        <strain evidence="2">ATCC 700084 / mc(2)155</strain>
    </source>
</reference>
<evidence type="ECO:0000313" key="1">
    <source>
        <dbReference type="EMBL" id="ABK72326.1"/>
    </source>
</evidence>
<dbReference type="EMBL" id="CP000480">
    <property type="protein sequence ID" value="ABK72326.1"/>
    <property type="molecule type" value="Genomic_DNA"/>
</dbReference>
<accession>A0R167</accession>